<reference evidence="8 9" key="1">
    <citation type="submission" date="2021-02" db="EMBL/GenBank/DDBJ databases">
        <title>Plant Genome Project.</title>
        <authorList>
            <person name="Zhang R.-G."/>
        </authorList>
    </citation>
    <scope>NUCLEOTIDE SEQUENCE [LARGE SCALE GENOMIC DNA]</scope>
    <source>
        <tissue evidence="8">Leaves</tissue>
    </source>
</reference>
<keyword evidence="9" id="KW-1185">Reference proteome</keyword>
<sequence>MQPPPTPAAAEPGHHEVKSRLEEVLSDTQLSYFKRLQMASWIELKLLFPLAAPAVLVYLINNAMSLSTRIFCGHLGNLELAAASLGNSGIQLLAYGLMLGMGSAVETLCGQAHGAHRYDMLGIYLQRATIVLLLTGIPVTLIYILSEPILILLGESTSVSSAAAVFIYGLIPQIFAYAVNFPIQKFLQAQSIVAPSAYISAATLVLHLLLSWVVVYKLGLGLIGASLVLSLSWWIIVGAQFVYILTSGRCKHTWKGPSVLAFSGLCDFVKLSAASAVMLCLETWYMQILVLISGLLDNPELALDSLAVCMAINGLLFMVSVGFNAAASVRVSNELGARNPKSAEFSVVMVNLVSFVIAVMEAVVVLALRHVISYAFTSGETVADAVSELCPYLAVTLILNGIQPVLSGVAVGCGWQAFVAYVNVGCYYVVGIPLGCLLGFKYNLGAKGIWSGMIGGTTMQTLILLWVEKAKLRLDKWEDTKEPLLMNN</sequence>
<dbReference type="InterPro" id="IPR002528">
    <property type="entry name" value="MATE_fam"/>
</dbReference>
<evidence type="ECO:0000256" key="6">
    <source>
        <dbReference type="ARBA" id="ARBA00023136"/>
    </source>
</evidence>
<keyword evidence="3" id="KW-0813">Transport</keyword>
<evidence type="ECO:0000256" key="4">
    <source>
        <dbReference type="ARBA" id="ARBA00022692"/>
    </source>
</evidence>
<evidence type="ECO:0000313" key="8">
    <source>
        <dbReference type="EMBL" id="KAH7569499.1"/>
    </source>
</evidence>
<comment type="caution">
    <text evidence="8">The sequence shown here is derived from an EMBL/GenBank/DDBJ whole genome shotgun (WGS) entry which is preliminary data.</text>
</comment>
<dbReference type="NCBIfam" id="TIGR00797">
    <property type="entry name" value="matE"/>
    <property type="match status" value="1"/>
</dbReference>
<evidence type="ECO:0000256" key="3">
    <source>
        <dbReference type="ARBA" id="ARBA00022448"/>
    </source>
</evidence>
<dbReference type="Pfam" id="PF01554">
    <property type="entry name" value="MatE"/>
    <property type="match status" value="2"/>
</dbReference>
<feature type="transmembrane region" description="Helical" evidence="7">
    <location>
        <begin position="192"/>
        <end position="214"/>
    </location>
</feature>
<feature type="transmembrane region" description="Helical" evidence="7">
    <location>
        <begin position="220"/>
        <end position="246"/>
    </location>
</feature>
<accession>A0ABQ8HZ73</accession>
<keyword evidence="4 7" id="KW-0812">Transmembrane</keyword>
<feature type="transmembrane region" description="Helical" evidence="7">
    <location>
        <begin position="258"/>
        <end position="285"/>
    </location>
</feature>
<feature type="transmembrane region" description="Helical" evidence="7">
    <location>
        <begin position="448"/>
        <end position="467"/>
    </location>
</feature>
<organism evidence="8 9">
    <name type="scientific">Xanthoceras sorbifolium</name>
    <dbReference type="NCBI Taxonomy" id="99658"/>
    <lineage>
        <taxon>Eukaryota</taxon>
        <taxon>Viridiplantae</taxon>
        <taxon>Streptophyta</taxon>
        <taxon>Embryophyta</taxon>
        <taxon>Tracheophyta</taxon>
        <taxon>Spermatophyta</taxon>
        <taxon>Magnoliopsida</taxon>
        <taxon>eudicotyledons</taxon>
        <taxon>Gunneridae</taxon>
        <taxon>Pentapetalae</taxon>
        <taxon>rosids</taxon>
        <taxon>malvids</taxon>
        <taxon>Sapindales</taxon>
        <taxon>Sapindaceae</taxon>
        <taxon>Xanthoceroideae</taxon>
        <taxon>Xanthoceras</taxon>
    </lineage>
</organism>
<keyword evidence="6 7" id="KW-0472">Membrane</keyword>
<name>A0ABQ8HZ73_9ROSI</name>
<feature type="transmembrane region" description="Helical" evidence="7">
    <location>
        <begin position="159"/>
        <end position="180"/>
    </location>
</feature>
<evidence type="ECO:0000256" key="5">
    <source>
        <dbReference type="ARBA" id="ARBA00022989"/>
    </source>
</evidence>
<dbReference type="PANTHER" id="PTHR11206">
    <property type="entry name" value="MULTIDRUG RESISTANCE PROTEIN"/>
    <property type="match status" value="1"/>
</dbReference>
<evidence type="ECO:0000313" key="9">
    <source>
        <dbReference type="Proteomes" id="UP000827721"/>
    </source>
</evidence>
<feature type="transmembrane region" description="Helical" evidence="7">
    <location>
        <begin position="305"/>
        <end position="327"/>
    </location>
</feature>
<proteinExistence type="inferred from homology"/>
<dbReference type="Proteomes" id="UP000827721">
    <property type="component" value="Unassembled WGS sequence"/>
</dbReference>
<evidence type="ECO:0000256" key="1">
    <source>
        <dbReference type="ARBA" id="ARBA00004141"/>
    </source>
</evidence>
<protein>
    <recommendedName>
        <fullName evidence="7">Protein DETOXIFICATION</fullName>
    </recommendedName>
    <alternativeName>
        <fullName evidence="7">Multidrug and toxic compound extrusion protein</fullName>
    </alternativeName>
</protein>
<dbReference type="InterPro" id="IPR045069">
    <property type="entry name" value="MATE_euk"/>
</dbReference>
<feature type="transmembrane region" description="Helical" evidence="7">
    <location>
        <begin position="348"/>
        <end position="372"/>
    </location>
</feature>
<feature type="transmembrane region" description="Helical" evidence="7">
    <location>
        <begin position="392"/>
        <end position="411"/>
    </location>
</feature>
<evidence type="ECO:0000256" key="2">
    <source>
        <dbReference type="ARBA" id="ARBA00010199"/>
    </source>
</evidence>
<evidence type="ECO:0000256" key="7">
    <source>
        <dbReference type="RuleBase" id="RU004914"/>
    </source>
</evidence>
<comment type="subcellular location">
    <subcellularLocation>
        <location evidence="1">Membrane</location>
        <topology evidence="1">Multi-pass membrane protein</topology>
    </subcellularLocation>
</comment>
<keyword evidence="5 7" id="KW-1133">Transmembrane helix</keyword>
<feature type="transmembrane region" description="Helical" evidence="7">
    <location>
        <begin position="130"/>
        <end position="153"/>
    </location>
</feature>
<feature type="transmembrane region" description="Helical" evidence="7">
    <location>
        <begin position="418"/>
        <end position="442"/>
    </location>
</feature>
<feature type="transmembrane region" description="Helical" evidence="7">
    <location>
        <begin position="38"/>
        <end position="60"/>
    </location>
</feature>
<dbReference type="CDD" id="cd13132">
    <property type="entry name" value="MATE_eukaryotic"/>
    <property type="match status" value="1"/>
</dbReference>
<dbReference type="EMBL" id="JAFEMO010000006">
    <property type="protein sequence ID" value="KAH7569499.1"/>
    <property type="molecule type" value="Genomic_DNA"/>
</dbReference>
<comment type="similarity">
    <text evidence="2 7">Belongs to the multi antimicrobial extrusion (MATE) (TC 2.A.66.1) family.</text>
</comment>
<gene>
    <name evidence="8" type="ORF">JRO89_XS06G0174700</name>
</gene>